<name>A0A830E1R9_9EURY</name>
<reference evidence="2" key="1">
    <citation type="journal article" date="2014" name="Int. J. Syst. Evol. Microbiol.">
        <title>Complete genome sequence of Corynebacterium casei LMG S-19264T (=DSM 44701T), isolated from a smear-ripened cheese.</title>
        <authorList>
            <consortium name="US DOE Joint Genome Institute (JGI-PGF)"/>
            <person name="Walter F."/>
            <person name="Albersmeier A."/>
            <person name="Kalinowski J."/>
            <person name="Ruckert C."/>
        </authorList>
    </citation>
    <scope>NUCLEOTIDE SEQUENCE</scope>
    <source>
        <strain evidence="2">CCM 7217</strain>
    </source>
</reference>
<gene>
    <name evidence="2" type="ORF">GCM10007209_33630</name>
</gene>
<feature type="region of interest" description="Disordered" evidence="1">
    <location>
        <begin position="1"/>
        <end position="36"/>
    </location>
</feature>
<dbReference type="Proteomes" id="UP000646833">
    <property type="component" value="Unassembled WGS sequence"/>
</dbReference>
<dbReference type="EMBL" id="BMCI01000007">
    <property type="protein sequence ID" value="GGC68855.1"/>
    <property type="molecule type" value="Genomic_DNA"/>
</dbReference>
<proteinExistence type="predicted"/>
<organism evidence="2 3">
    <name type="scientific">Haloferax sulfurifontis</name>
    <dbReference type="NCBI Taxonomy" id="255616"/>
    <lineage>
        <taxon>Archaea</taxon>
        <taxon>Methanobacteriati</taxon>
        <taxon>Methanobacteriota</taxon>
        <taxon>Stenosarchaea group</taxon>
        <taxon>Halobacteria</taxon>
        <taxon>Halobacteriales</taxon>
        <taxon>Haloferacaceae</taxon>
        <taxon>Haloferax</taxon>
    </lineage>
</organism>
<dbReference type="AlphaFoldDB" id="A0A830E1R9"/>
<protein>
    <submittedName>
        <fullName evidence="2">Uncharacterized protein</fullName>
    </submittedName>
</protein>
<accession>A0A830E1R9</accession>
<evidence type="ECO:0000256" key="1">
    <source>
        <dbReference type="SAM" id="MobiDB-lite"/>
    </source>
</evidence>
<evidence type="ECO:0000313" key="3">
    <source>
        <dbReference type="Proteomes" id="UP000646833"/>
    </source>
</evidence>
<evidence type="ECO:0000313" key="2">
    <source>
        <dbReference type="EMBL" id="GGC68855.1"/>
    </source>
</evidence>
<sequence length="71" mass="7716">MPFVGASSGVDAIKRSVRGTPRHGVARPVAGETDDARTPLKQLDVLPRVKLGPNIRSYRTKSLTNIIIINH</sequence>
<feature type="compositionally biased region" description="Basic residues" evidence="1">
    <location>
        <begin position="15"/>
        <end position="25"/>
    </location>
</feature>
<reference evidence="2" key="2">
    <citation type="submission" date="2020-09" db="EMBL/GenBank/DDBJ databases">
        <authorList>
            <person name="Sun Q."/>
            <person name="Sedlacek I."/>
        </authorList>
    </citation>
    <scope>NUCLEOTIDE SEQUENCE</scope>
    <source>
        <strain evidence="2">CCM 7217</strain>
    </source>
</reference>
<comment type="caution">
    <text evidence="2">The sequence shown here is derived from an EMBL/GenBank/DDBJ whole genome shotgun (WGS) entry which is preliminary data.</text>
</comment>